<feature type="transmembrane region" description="Helical" evidence="9">
    <location>
        <begin position="468"/>
        <end position="486"/>
    </location>
</feature>
<dbReference type="AlphaFoldDB" id="A0A0U3HXG2"/>
<dbReference type="GO" id="GO:0015141">
    <property type="term" value="F:succinate transmembrane transporter activity"/>
    <property type="evidence" value="ECO:0007669"/>
    <property type="project" value="UniProtKB-ARBA"/>
</dbReference>
<feature type="transmembrane region" description="Helical" evidence="9">
    <location>
        <begin position="311"/>
        <end position="334"/>
    </location>
</feature>
<feature type="transmembrane region" description="Helical" evidence="9">
    <location>
        <begin position="384"/>
        <end position="401"/>
    </location>
</feature>
<evidence type="ECO:0000256" key="3">
    <source>
        <dbReference type="ARBA" id="ARBA00020150"/>
    </source>
</evidence>
<feature type="transmembrane region" description="Helical" evidence="9">
    <location>
        <begin position="37"/>
        <end position="56"/>
    </location>
</feature>
<feature type="transmembrane region" description="Helical" evidence="9">
    <location>
        <begin position="213"/>
        <end position="242"/>
    </location>
</feature>
<evidence type="ECO:0000256" key="1">
    <source>
        <dbReference type="ARBA" id="ARBA00004141"/>
    </source>
</evidence>
<keyword evidence="4" id="KW-0813">Transport</keyword>
<dbReference type="PANTHER" id="PTHR10283:SF82">
    <property type="entry name" value="SOLUTE CARRIER FAMILY 13 MEMBER 2"/>
    <property type="match status" value="1"/>
</dbReference>
<dbReference type="Proteomes" id="UP000321155">
    <property type="component" value="Unassembled WGS sequence"/>
</dbReference>
<dbReference type="Proteomes" id="UP000057181">
    <property type="component" value="Chromosome"/>
</dbReference>
<feature type="transmembrane region" description="Helical" evidence="9">
    <location>
        <begin position="443"/>
        <end position="462"/>
    </location>
</feature>
<comment type="similarity">
    <text evidence="2">Belongs to the SLC13A/DASS transporter (TC 2.A.47) family. NADC subfamily.</text>
</comment>
<evidence type="ECO:0000256" key="2">
    <source>
        <dbReference type="ARBA" id="ARBA00006772"/>
    </source>
</evidence>
<feature type="transmembrane region" description="Helical" evidence="9">
    <location>
        <begin position="507"/>
        <end position="530"/>
    </location>
</feature>
<dbReference type="EMBL" id="BJZR01000014">
    <property type="protein sequence ID" value="GEO91529.1"/>
    <property type="molecule type" value="Genomic_DNA"/>
</dbReference>
<feature type="transmembrane region" description="Helical" evidence="9">
    <location>
        <begin position="167"/>
        <end position="192"/>
    </location>
</feature>
<accession>A0A0U3HXG2</accession>
<dbReference type="Pfam" id="PF00939">
    <property type="entry name" value="Na_sulph_symp"/>
    <property type="match status" value="1"/>
</dbReference>
<dbReference type="STRING" id="446860.AS188_10170"/>
<comment type="subcellular location">
    <subcellularLocation>
        <location evidence="1">Membrane</location>
        <topology evidence="1">Multi-pass membrane protein</topology>
    </subcellularLocation>
</comment>
<dbReference type="NCBIfam" id="TIGR00785">
    <property type="entry name" value="dass"/>
    <property type="match status" value="1"/>
</dbReference>
<name>A0A0U3HXG2_9MICC</name>
<dbReference type="PROSITE" id="PS01271">
    <property type="entry name" value="NA_SULFATE"/>
    <property type="match status" value="1"/>
</dbReference>
<dbReference type="PANTHER" id="PTHR10283">
    <property type="entry name" value="SOLUTE CARRIER FAMILY 13 MEMBER"/>
    <property type="match status" value="1"/>
</dbReference>
<evidence type="ECO:0000256" key="9">
    <source>
        <dbReference type="SAM" id="Phobius"/>
    </source>
</evidence>
<dbReference type="InterPro" id="IPR031312">
    <property type="entry name" value="Na/sul_symport_CS"/>
</dbReference>
<gene>
    <name evidence="10" type="ORF">AS188_10170</name>
    <name evidence="11" type="ORF">KFL01_08350</name>
</gene>
<dbReference type="OrthoDB" id="9766267at2"/>
<keyword evidence="7 9" id="KW-0472">Membrane</keyword>
<dbReference type="GO" id="GO:0005886">
    <property type="term" value="C:plasma membrane"/>
    <property type="evidence" value="ECO:0007669"/>
    <property type="project" value="TreeGrafter"/>
</dbReference>
<dbReference type="InterPro" id="IPR001898">
    <property type="entry name" value="SLC13A/DASS"/>
</dbReference>
<evidence type="ECO:0000313" key="12">
    <source>
        <dbReference type="Proteomes" id="UP000057181"/>
    </source>
</evidence>
<evidence type="ECO:0000256" key="6">
    <source>
        <dbReference type="ARBA" id="ARBA00022989"/>
    </source>
</evidence>
<reference evidence="11 13" key="2">
    <citation type="submission" date="2019-07" db="EMBL/GenBank/DDBJ databases">
        <title>Whole genome shotgun sequence of Kocuria flava NBRC 107626.</title>
        <authorList>
            <person name="Hosoyama A."/>
            <person name="Uohara A."/>
            <person name="Ohji S."/>
            <person name="Ichikawa N."/>
        </authorList>
    </citation>
    <scope>NUCLEOTIDE SEQUENCE [LARGE SCALE GENOMIC DNA]</scope>
    <source>
        <strain evidence="11 13">NBRC 107626</strain>
    </source>
</reference>
<dbReference type="RefSeq" id="WP_058858753.1">
    <property type="nucleotide sequence ID" value="NZ_BJZR01000014.1"/>
</dbReference>
<feature type="transmembrane region" description="Helical" evidence="9">
    <location>
        <begin position="340"/>
        <end position="363"/>
    </location>
</feature>
<feature type="transmembrane region" description="Helical" evidence="9">
    <location>
        <begin position="63"/>
        <end position="96"/>
    </location>
</feature>
<evidence type="ECO:0000256" key="5">
    <source>
        <dbReference type="ARBA" id="ARBA00022692"/>
    </source>
</evidence>
<evidence type="ECO:0000256" key="8">
    <source>
        <dbReference type="ARBA" id="ARBA00031174"/>
    </source>
</evidence>
<protein>
    <recommendedName>
        <fullName evidence="3">Sodium-dependent dicarboxylate transporter SdcS</fullName>
    </recommendedName>
    <alternativeName>
        <fullName evidence="8">Na(+)/dicarboxylate symporter</fullName>
    </alternativeName>
</protein>
<sequence>MTTTPTAPPVPAPPVLDADIEDHDAGGNRFDRIRKTIGLFAGPAAFVLMLLLPLPLEANQQALAAVMVFVIIMWVTEALPIPITSLLAMALCVVLQIPTLEPDSTQDATAFVFGAFSSSTLFLVIGGFIIARAMSVHGLDRRFAISVLALPGVAKSTTRVACAFGGVAAIVSAFVSNSAAAAMLLPIGLGIVRALGPEVAHAAGIKDFKHTRFATLVMLMIAYGASVGGLLTPIGSTANIVGRGFLEEQVGVSLNFVTWGQLTWPLVVVMFAAMCLTLWLFNRPEINKIEGATEYIRTERHAMGTMSRGEINTLICFLVAVVLWVGPSLVELIAAPETGFLAAFAAIDEGTAALIGASLLFFLPLNWAQRKFTLSWADAGRIDWGTVVLVGAGLVLGRLMANTGLAEVIGTGVAGGLGLTSGVAVTVLAVVLAIVISETTSNTAAVGVVVPVVIPIAVAVGMDPTVPTLAAVFGASCGFMLPVSTPPNAIVYGSGMVPITRMFRTGLVFDLLAIVIISVGVLAVTSMVTVGG</sequence>
<feature type="transmembrane region" description="Helical" evidence="9">
    <location>
        <begin position="108"/>
        <end position="131"/>
    </location>
</feature>
<evidence type="ECO:0000256" key="7">
    <source>
        <dbReference type="ARBA" id="ARBA00023136"/>
    </source>
</evidence>
<feature type="transmembrane region" description="Helical" evidence="9">
    <location>
        <begin position="262"/>
        <end position="281"/>
    </location>
</feature>
<keyword evidence="5 9" id="KW-0812">Transmembrane</keyword>
<keyword evidence="6 9" id="KW-1133">Transmembrane helix</keyword>
<dbReference type="KEGG" id="kfv:AS188_10170"/>
<evidence type="ECO:0000313" key="10">
    <source>
        <dbReference type="EMBL" id="ALU40048.1"/>
    </source>
</evidence>
<dbReference type="EMBL" id="CP013254">
    <property type="protein sequence ID" value="ALU40048.1"/>
    <property type="molecule type" value="Genomic_DNA"/>
</dbReference>
<evidence type="ECO:0000256" key="4">
    <source>
        <dbReference type="ARBA" id="ARBA00022448"/>
    </source>
</evidence>
<evidence type="ECO:0000313" key="11">
    <source>
        <dbReference type="EMBL" id="GEO91529.1"/>
    </source>
</evidence>
<evidence type="ECO:0000313" key="13">
    <source>
        <dbReference type="Proteomes" id="UP000321155"/>
    </source>
</evidence>
<reference evidence="10 12" key="1">
    <citation type="submission" date="2015-11" db="EMBL/GenBank/DDBJ databases">
        <title>Complete Genome Sequence of Kocuria flava strain HO-9041.</title>
        <authorList>
            <person name="Zhou M."/>
            <person name="Dai J."/>
        </authorList>
    </citation>
    <scope>NUCLEOTIDE SEQUENCE [LARGE SCALE GENOMIC DNA]</scope>
    <source>
        <strain evidence="10 12">HO-9041</strain>
    </source>
</reference>
<proteinExistence type="inferred from homology"/>
<feature type="transmembrane region" description="Helical" evidence="9">
    <location>
        <begin position="413"/>
        <end position="436"/>
    </location>
</feature>
<organism evidence="10 12">
    <name type="scientific">Kocuria flava</name>
    <dbReference type="NCBI Taxonomy" id="446860"/>
    <lineage>
        <taxon>Bacteria</taxon>
        <taxon>Bacillati</taxon>
        <taxon>Actinomycetota</taxon>
        <taxon>Actinomycetes</taxon>
        <taxon>Micrococcales</taxon>
        <taxon>Micrococcaceae</taxon>
        <taxon>Kocuria</taxon>
    </lineage>
</organism>
<keyword evidence="13" id="KW-1185">Reference proteome</keyword>